<dbReference type="EMBL" id="MT144651">
    <property type="protein sequence ID" value="QJH96449.1"/>
    <property type="molecule type" value="Genomic_DNA"/>
</dbReference>
<evidence type="ECO:0000313" key="2">
    <source>
        <dbReference type="EMBL" id="QJA64168.1"/>
    </source>
</evidence>
<name>A0A6M3J3S7_9ZZZZ</name>
<gene>
    <name evidence="3" type="ORF">MM415A00402_0027</name>
    <name evidence="2" type="ORF">MM415B00534_0027</name>
    <name evidence="4" type="ORF">TM448B00727_0027</name>
</gene>
<evidence type="ECO:0000313" key="3">
    <source>
        <dbReference type="EMBL" id="QJA82474.1"/>
    </source>
</evidence>
<keyword evidence="1" id="KW-1133">Transmembrane helix</keyword>
<evidence type="ECO:0000313" key="4">
    <source>
        <dbReference type="EMBL" id="QJH96449.1"/>
    </source>
</evidence>
<feature type="transmembrane region" description="Helical" evidence="1">
    <location>
        <begin position="20"/>
        <end position="45"/>
    </location>
</feature>
<protein>
    <submittedName>
        <fullName evidence="2">Uncharacterized protein</fullName>
    </submittedName>
</protein>
<proteinExistence type="predicted"/>
<dbReference type="EMBL" id="MT142488">
    <property type="protein sequence ID" value="QJA82474.1"/>
    <property type="molecule type" value="Genomic_DNA"/>
</dbReference>
<organism evidence="2">
    <name type="scientific">viral metagenome</name>
    <dbReference type="NCBI Taxonomy" id="1070528"/>
    <lineage>
        <taxon>unclassified sequences</taxon>
        <taxon>metagenomes</taxon>
        <taxon>organismal metagenomes</taxon>
    </lineage>
</organism>
<dbReference type="AlphaFoldDB" id="A0A6M3J3S7"/>
<accession>A0A6M3J3S7</accession>
<sequence>MSPDWLDEDDYREEARAVMQTAAVVILSALLAGLVVVGVIAWRVIG</sequence>
<evidence type="ECO:0000256" key="1">
    <source>
        <dbReference type="SAM" id="Phobius"/>
    </source>
</evidence>
<dbReference type="EMBL" id="MT141514">
    <property type="protein sequence ID" value="QJA64168.1"/>
    <property type="molecule type" value="Genomic_DNA"/>
</dbReference>
<keyword evidence="1" id="KW-0812">Transmembrane</keyword>
<keyword evidence="1" id="KW-0472">Membrane</keyword>
<reference evidence="2" key="1">
    <citation type="submission" date="2020-03" db="EMBL/GenBank/DDBJ databases">
        <title>The deep terrestrial virosphere.</title>
        <authorList>
            <person name="Holmfeldt K."/>
            <person name="Nilsson E."/>
            <person name="Simone D."/>
            <person name="Lopez-Fernandez M."/>
            <person name="Wu X."/>
            <person name="de Brujin I."/>
            <person name="Lundin D."/>
            <person name="Andersson A."/>
            <person name="Bertilsson S."/>
            <person name="Dopson M."/>
        </authorList>
    </citation>
    <scope>NUCLEOTIDE SEQUENCE</scope>
    <source>
        <strain evidence="3">MM415A00402</strain>
        <strain evidence="2">MM415B00534</strain>
        <strain evidence="4">TM448B00727</strain>
    </source>
</reference>